<keyword evidence="2" id="KW-1185">Reference proteome</keyword>
<accession>A0ABP9YDB7</accession>
<gene>
    <name evidence="1" type="ORF">HPULCUR_010458</name>
</gene>
<proteinExistence type="predicted"/>
<dbReference type="EMBL" id="BAABUJ010000040">
    <property type="protein sequence ID" value="GAA5804948.1"/>
    <property type="molecule type" value="Genomic_DNA"/>
</dbReference>
<evidence type="ECO:0000313" key="2">
    <source>
        <dbReference type="Proteomes" id="UP001476247"/>
    </source>
</evidence>
<sequence length="112" mass="12750">MNIQFYQEDGHVYAMNGYINEPVKMEVGNDGYPLADTTDFDNYVDYKPPEKPEVTPKAAKKVTLSLSGPVAYYKKHGDDVKGHFSTWFIKKVLLKEKQESRLVSHAELHTNG</sequence>
<reference evidence="1 2" key="1">
    <citation type="submission" date="2024-04" db="EMBL/GenBank/DDBJ databases">
        <title>genome sequences of Mucor flavus KT1a and Helicostylum pulchrum KT1b strains isolation_sourced from the surface of a dry-aged beef.</title>
        <authorList>
            <person name="Toyotome T."/>
            <person name="Hosono M."/>
            <person name="Torimaru M."/>
            <person name="Fukuda K."/>
            <person name="Mikami N."/>
        </authorList>
    </citation>
    <scope>NUCLEOTIDE SEQUENCE [LARGE SCALE GENOMIC DNA]</scope>
    <source>
        <strain evidence="1 2">KT1b</strain>
    </source>
</reference>
<evidence type="ECO:0000313" key="1">
    <source>
        <dbReference type="EMBL" id="GAA5804948.1"/>
    </source>
</evidence>
<protein>
    <submittedName>
        <fullName evidence="1">Uncharacterized protein</fullName>
    </submittedName>
</protein>
<comment type="caution">
    <text evidence="1">The sequence shown here is derived from an EMBL/GenBank/DDBJ whole genome shotgun (WGS) entry which is preliminary data.</text>
</comment>
<dbReference type="Proteomes" id="UP001476247">
    <property type="component" value="Unassembled WGS sequence"/>
</dbReference>
<organism evidence="1 2">
    <name type="scientific">Helicostylum pulchrum</name>
    <dbReference type="NCBI Taxonomy" id="562976"/>
    <lineage>
        <taxon>Eukaryota</taxon>
        <taxon>Fungi</taxon>
        <taxon>Fungi incertae sedis</taxon>
        <taxon>Mucoromycota</taxon>
        <taxon>Mucoromycotina</taxon>
        <taxon>Mucoromycetes</taxon>
        <taxon>Mucorales</taxon>
        <taxon>Mucorineae</taxon>
        <taxon>Mucoraceae</taxon>
        <taxon>Helicostylum</taxon>
    </lineage>
</organism>
<name>A0ABP9YDB7_9FUNG</name>